<sequence length="150" mass="17229">MNQENPSDFVKFEELFWSVTREMGKMWKQIFEEQLPGSQSHLVFTLSRKGSMKMSELATVLGLTAGAVTATSDKLIDHGYVKRTRDDKDRRIVYLAITDEGRTMLQELREVGRTKMSEAFSHLTEEQMPFVIEVFEQAAKNISTMKGNEE</sequence>
<dbReference type="PRINTS" id="PR00598">
    <property type="entry name" value="HTHMARR"/>
</dbReference>
<keyword evidence="6" id="KW-1185">Reference proteome</keyword>
<dbReference type="PANTHER" id="PTHR42756:SF1">
    <property type="entry name" value="TRANSCRIPTIONAL REPRESSOR OF EMRAB OPERON"/>
    <property type="match status" value="1"/>
</dbReference>
<dbReference type="Gene3D" id="1.10.10.10">
    <property type="entry name" value="Winged helix-like DNA-binding domain superfamily/Winged helix DNA-binding domain"/>
    <property type="match status" value="1"/>
</dbReference>
<evidence type="ECO:0000256" key="2">
    <source>
        <dbReference type="ARBA" id="ARBA00023125"/>
    </source>
</evidence>
<evidence type="ECO:0000256" key="3">
    <source>
        <dbReference type="ARBA" id="ARBA00023163"/>
    </source>
</evidence>
<dbReference type="PROSITE" id="PS50995">
    <property type="entry name" value="HTH_MARR_2"/>
    <property type="match status" value="1"/>
</dbReference>
<feature type="domain" description="HTH marR-type" evidence="4">
    <location>
        <begin position="1"/>
        <end position="140"/>
    </location>
</feature>
<dbReference type="CDD" id="cd00090">
    <property type="entry name" value="HTH_ARSR"/>
    <property type="match status" value="1"/>
</dbReference>
<dbReference type="InterPro" id="IPR011991">
    <property type="entry name" value="ArsR-like_HTH"/>
</dbReference>
<evidence type="ECO:0000313" key="5">
    <source>
        <dbReference type="EMBL" id="MDW0109445.1"/>
    </source>
</evidence>
<dbReference type="InterPro" id="IPR036390">
    <property type="entry name" value="WH_DNA-bd_sf"/>
</dbReference>
<keyword evidence="2" id="KW-0238">DNA-binding</keyword>
<dbReference type="InterPro" id="IPR036388">
    <property type="entry name" value="WH-like_DNA-bd_sf"/>
</dbReference>
<name>A0ABU4FXJ4_9BACL</name>
<organism evidence="5 6">
    <name type="scientific">Sporosarcina aquimarina</name>
    <dbReference type="NCBI Taxonomy" id="114975"/>
    <lineage>
        <taxon>Bacteria</taxon>
        <taxon>Bacillati</taxon>
        <taxon>Bacillota</taxon>
        <taxon>Bacilli</taxon>
        <taxon>Bacillales</taxon>
        <taxon>Caryophanaceae</taxon>
        <taxon>Sporosarcina</taxon>
    </lineage>
</organism>
<comment type="caution">
    <text evidence="5">The sequence shown here is derived from an EMBL/GenBank/DDBJ whole genome shotgun (WGS) entry which is preliminary data.</text>
</comment>
<proteinExistence type="predicted"/>
<keyword evidence="1" id="KW-0805">Transcription regulation</keyword>
<evidence type="ECO:0000256" key="1">
    <source>
        <dbReference type="ARBA" id="ARBA00023015"/>
    </source>
</evidence>
<dbReference type="InterPro" id="IPR000835">
    <property type="entry name" value="HTH_MarR-typ"/>
</dbReference>
<dbReference type="Proteomes" id="UP001280629">
    <property type="component" value="Unassembled WGS sequence"/>
</dbReference>
<dbReference type="RefSeq" id="WP_317934988.1">
    <property type="nucleotide sequence ID" value="NZ_JAUBDH010000003.1"/>
</dbReference>
<dbReference type="Pfam" id="PF01047">
    <property type="entry name" value="MarR"/>
    <property type="match status" value="1"/>
</dbReference>
<reference evidence="5 6" key="1">
    <citation type="submission" date="2023-06" db="EMBL/GenBank/DDBJ databases">
        <title>Sporosarcina sp. nov., isolated from Korean traditional fermented seafood 'Jeotgal'.</title>
        <authorList>
            <person name="Yang A.-I."/>
            <person name="Shin N.-R."/>
        </authorList>
    </citation>
    <scope>NUCLEOTIDE SEQUENCE [LARGE SCALE GENOMIC DNA]</scope>
    <source>
        <strain evidence="5 6">KCTC3840</strain>
    </source>
</reference>
<gene>
    <name evidence="5" type="ORF">QT716_05170</name>
</gene>
<evidence type="ECO:0000259" key="4">
    <source>
        <dbReference type="PROSITE" id="PS50995"/>
    </source>
</evidence>
<evidence type="ECO:0000313" key="6">
    <source>
        <dbReference type="Proteomes" id="UP001280629"/>
    </source>
</evidence>
<protein>
    <submittedName>
        <fullName evidence="5">MarR family transcriptional regulator</fullName>
    </submittedName>
</protein>
<dbReference type="PANTHER" id="PTHR42756">
    <property type="entry name" value="TRANSCRIPTIONAL REGULATOR, MARR"/>
    <property type="match status" value="1"/>
</dbReference>
<dbReference type="SMART" id="SM00347">
    <property type="entry name" value="HTH_MARR"/>
    <property type="match status" value="1"/>
</dbReference>
<accession>A0ABU4FXJ4</accession>
<keyword evidence="3" id="KW-0804">Transcription</keyword>
<dbReference type="EMBL" id="JAUBDH010000003">
    <property type="protein sequence ID" value="MDW0109445.1"/>
    <property type="molecule type" value="Genomic_DNA"/>
</dbReference>
<dbReference type="SUPFAM" id="SSF46785">
    <property type="entry name" value="Winged helix' DNA-binding domain"/>
    <property type="match status" value="1"/>
</dbReference>